<evidence type="ECO:0000256" key="6">
    <source>
        <dbReference type="ARBA" id="ARBA00023273"/>
    </source>
</evidence>
<keyword evidence="6" id="KW-0966">Cell projection</keyword>
<dbReference type="PANTHER" id="PTHR21547:SF0">
    <property type="entry name" value="CLUSTERIN-ASSOCIATED PROTEIN 1"/>
    <property type="match status" value="1"/>
</dbReference>
<comment type="subcellular location">
    <subcellularLocation>
        <location evidence="1">Cell projection</location>
        <location evidence="1">Cilium</location>
    </subcellularLocation>
</comment>
<gene>
    <name evidence="7" type="ORF">OTU49_016794</name>
</gene>
<dbReference type="EMBL" id="JARKIK010000015">
    <property type="protein sequence ID" value="KAK8747400.1"/>
    <property type="molecule type" value="Genomic_DNA"/>
</dbReference>
<comment type="caution">
    <text evidence="7">The sequence shown here is derived from an EMBL/GenBank/DDBJ whole genome shotgun (WGS) entry which is preliminary data.</text>
</comment>
<feature type="non-terminal residue" evidence="7">
    <location>
        <position position="1"/>
    </location>
</feature>
<protein>
    <recommendedName>
        <fullName evidence="9">Clusterin-associated protein 1</fullName>
    </recommendedName>
</protein>
<evidence type="ECO:0000256" key="5">
    <source>
        <dbReference type="ARBA" id="ARBA00023069"/>
    </source>
</evidence>
<dbReference type="AlphaFoldDB" id="A0AAW0Y687"/>
<keyword evidence="4" id="KW-0175">Coiled coil</keyword>
<evidence type="ECO:0000256" key="1">
    <source>
        <dbReference type="ARBA" id="ARBA00004138"/>
    </source>
</evidence>
<dbReference type="PANTHER" id="PTHR21547">
    <property type="entry name" value="CLUSTERIN ASSOCIATED PROTEIN 1"/>
    <property type="match status" value="1"/>
</dbReference>
<dbReference type="GO" id="GO:0005929">
    <property type="term" value="C:cilium"/>
    <property type="evidence" value="ECO:0007669"/>
    <property type="project" value="UniProtKB-SubCell"/>
</dbReference>
<evidence type="ECO:0000313" key="7">
    <source>
        <dbReference type="EMBL" id="KAK8747400.1"/>
    </source>
</evidence>
<evidence type="ECO:0000256" key="2">
    <source>
        <dbReference type="ARBA" id="ARBA00008340"/>
    </source>
</evidence>
<evidence type="ECO:0000313" key="8">
    <source>
        <dbReference type="Proteomes" id="UP001445076"/>
    </source>
</evidence>
<organism evidence="7 8">
    <name type="scientific">Cherax quadricarinatus</name>
    <name type="common">Australian red claw crayfish</name>
    <dbReference type="NCBI Taxonomy" id="27406"/>
    <lineage>
        <taxon>Eukaryota</taxon>
        <taxon>Metazoa</taxon>
        <taxon>Ecdysozoa</taxon>
        <taxon>Arthropoda</taxon>
        <taxon>Crustacea</taxon>
        <taxon>Multicrustacea</taxon>
        <taxon>Malacostraca</taxon>
        <taxon>Eumalacostraca</taxon>
        <taxon>Eucarida</taxon>
        <taxon>Decapoda</taxon>
        <taxon>Pleocyemata</taxon>
        <taxon>Astacidea</taxon>
        <taxon>Parastacoidea</taxon>
        <taxon>Parastacidae</taxon>
        <taxon>Cherax</taxon>
    </lineage>
</organism>
<keyword evidence="5" id="KW-0969">Cilium</keyword>
<comment type="similarity">
    <text evidence="2">Belongs to the CLUAP1 family.</text>
</comment>
<dbReference type="Pfam" id="PF10234">
    <property type="entry name" value="Cluap1"/>
    <property type="match status" value="1"/>
</dbReference>
<keyword evidence="8" id="KW-1185">Reference proteome</keyword>
<accession>A0AAW0Y687</accession>
<evidence type="ECO:0000256" key="3">
    <source>
        <dbReference type="ARBA" id="ARBA00022794"/>
    </source>
</evidence>
<name>A0AAW0Y687_CHEQU</name>
<keyword evidence="3" id="KW-0970">Cilium biogenesis/degradation</keyword>
<evidence type="ECO:0008006" key="9">
    <source>
        <dbReference type="Google" id="ProtNLM"/>
    </source>
</evidence>
<reference evidence="7 8" key="1">
    <citation type="journal article" date="2024" name="BMC Genomics">
        <title>Genome assembly of redclaw crayfish (Cherax quadricarinatus) provides insights into its immune adaptation and hypoxia tolerance.</title>
        <authorList>
            <person name="Liu Z."/>
            <person name="Zheng J."/>
            <person name="Li H."/>
            <person name="Fang K."/>
            <person name="Wang S."/>
            <person name="He J."/>
            <person name="Zhou D."/>
            <person name="Weng S."/>
            <person name="Chi M."/>
            <person name="Gu Z."/>
            <person name="He J."/>
            <person name="Li F."/>
            <person name="Wang M."/>
        </authorList>
    </citation>
    <scope>NUCLEOTIDE SEQUENCE [LARGE SCALE GENOMIC DNA]</scope>
    <source>
        <strain evidence="7">ZL_2023a</strain>
    </source>
</reference>
<dbReference type="GO" id="GO:0060271">
    <property type="term" value="P:cilium assembly"/>
    <property type="evidence" value="ECO:0007669"/>
    <property type="project" value="TreeGrafter"/>
</dbReference>
<proteinExistence type="inferred from homology"/>
<sequence>SVENFRSPNFPLVAEILEWLVHRFEPTADLPSDIDTEQDRVIFVRSVAQFMAEKAHVKLNTKRLYQADGYSVQEILKGLTLLYSAIQENEGEKDMDDQAETTLNFDVSNKISELKHIRTLASEITRRGATLFDLLCREVDLREIRTSIINRQLELTEVEAGIQTAIHTCEDEGKRNQQAIENVASDEANLDAKIDKKKTGLERGQKRLLTLKKVRPAFMDEYEKLEQDLKRQYEAFVQKFISLSYLENQLDDHDRLEHE</sequence>
<dbReference type="GO" id="GO:0005815">
    <property type="term" value="C:microtubule organizing center"/>
    <property type="evidence" value="ECO:0007669"/>
    <property type="project" value="TreeGrafter"/>
</dbReference>
<dbReference type="GO" id="GO:0030992">
    <property type="term" value="C:intraciliary transport particle B"/>
    <property type="evidence" value="ECO:0007669"/>
    <property type="project" value="TreeGrafter"/>
</dbReference>
<evidence type="ECO:0000256" key="4">
    <source>
        <dbReference type="ARBA" id="ARBA00023054"/>
    </source>
</evidence>
<dbReference type="Proteomes" id="UP001445076">
    <property type="component" value="Unassembled WGS sequence"/>
</dbReference>
<feature type="non-terminal residue" evidence="7">
    <location>
        <position position="259"/>
    </location>
</feature>
<dbReference type="InterPro" id="IPR019366">
    <property type="entry name" value="Clusterin-associated_protein-1"/>
</dbReference>